<reference evidence="9 10" key="1">
    <citation type="submission" date="2018-06" db="EMBL/GenBank/DDBJ databases">
        <title>Genome analysis of cellulolytic fungus Trichoderma lentiforme CFAM-422.</title>
        <authorList>
            <person name="Steindorff A.S."/>
            <person name="Formighieri E.F."/>
            <person name="Midorikawa G.E.O."/>
            <person name="Tamietti M.S."/>
            <person name="Ramos E.Z."/>
            <person name="Silva A.S."/>
            <person name="Bon E.P.S."/>
            <person name="Mendes T.D."/>
            <person name="Damaso M.C.T."/>
            <person name="Favaro L.C.L."/>
        </authorList>
    </citation>
    <scope>NUCLEOTIDE SEQUENCE [LARGE SCALE GENOMIC DNA]</scope>
    <source>
        <strain evidence="9 10">CFAM-422</strain>
    </source>
</reference>
<feature type="compositionally biased region" description="Polar residues" evidence="5">
    <location>
        <begin position="1627"/>
        <end position="1639"/>
    </location>
</feature>
<dbReference type="NCBIfam" id="TIGR04532">
    <property type="entry name" value="PT_fungal_PKS"/>
    <property type="match status" value="1"/>
</dbReference>
<dbReference type="Pfam" id="PF02801">
    <property type="entry name" value="Ketoacyl-synt_C"/>
    <property type="match status" value="1"/>
</dbReference>
<feature type="domain" description="Carrier" evidence="6">
    <location>
        <begin position="1754"/>
        <end position="1831"/>
    </location>
</feature>
<dbReference type="InterPro" id="IPR001227">
    <property type="entry name" value="Ac_transferase_dom_sf"/>
</dbReference>
<dbReference type="PANTHER" id="PTHR43775">
    <property type="entry name" value="FATTY ACID SYNTHASE"/>
    <property type="match status" value="1"/>
</dbReference>
<keyword evidence="10" id="KW-1185">Reference proteome</keyword>
<feature type="region of interest" description="Disordered" evidence="5">
    <location>
        <begin position="1828"/>
        <end position="1857"/>
    </location>
</feature>
<proteinExistence type="predicted"/>
<dbReference type="Pfam" id="PF16073">
    <property type="entry name" value="SAT"/>
    <property type="match status" value="1"/>
</dbReference>
<keyword evidence="3" id="KW-0808">Transferase</keyword>
<evidence type="ECO:0000313" key="9">
    <source>
        <dbReference type="EMBL" id="KAF3076168.1"/>
    </source>
</evidence>
<sequence length="2154" mass="236297">MAEQLPRLIIFGDQDADTLSFIKGMALQSRNLPYASRFLRDCADEVQALLSGLDAEERRRYSRFEDILELVAIHAELVEKGLSNEAISTVLFFISQFGDLMVRAEQDPSLLSTSHKSLVYIVGLSFGLLPATAAATARDVGELLAIGRALVAVAFRLGLQQTRKTLETESTSESWATEIANIAPQEVETIVNAFNNDMAVPKHRRMYIRTTTNRGVVLSGPPSLFSELYSYSSVLASASKTQLSLKGLSHAPHLPPVDINEILGASSVLRFAVREKVHVVSTSSSRPFEGQDLGSMLSEALVDITQRMQNLIGVSNYCISEFRSDKTVELVTIGPQSQAGGRLREDLEAGGVCFIIRQAIQLNTEGVRDGSDLVAVIGMSSRLPGSEDVDSFWENLQAGLQFESEIPASRFDLEIHYDATGARKNTTTSCYGCFLEKPGFFDNRLFNTSPREAEQMDPVHRILLMCSYEALQMAGYSPEATLSTNRNRIATYFAQAGDDYRECNANQDIDLFLIQGGARAFAPGRLHNHYKWAGASYSVDTACSGSSTCIILAINALLSRECDTALAGGGSILTAPDLYAGLSRAGFLTKTPGGCKTFREDADGYCRAEGVGLVVLKRLEDAVSDNDNILAVLRRGARNSSWNSISITHPSADAQASAVREVLRNAGVEPKEIGFIEMHGTGTQAGDAIEMEAVSRVFGNDRTKENPLYVGSVKPSVGHGEATSGVTSLIKAIEMLRNNAIPPQAGLPGPRNKKFAYIDELNIRIPETNLLFQPSPFSRDGKRRILISNFDATGGNNAMLLEDAPVRQEKTGIDPRSHQVVAISAKTMRSLKKNTERLLMYLDHHQDIRLCDLAYTTTARRIHEDLRRSYAVESVDQLRQLLETDLRKDSDRNISPVKRSSIVFTFTGQGSQYGGMGKQLFATSPRFRRTVESLHDICKWHGFPSFIDLIASGEASIERYSSVQTQLAITVLEIALADLWKSWDIEPDLVIGYSLGEYAALYVAGVLSIHDVLYLVGMRAILMQEKCSPGTHAMLAIQASQRNVEEKIFSYPSCEISCKGAPKSTVVSGSVDDLVSLQSQLKTEGYSCTLLDVPYGFHSSQVDPILDDFGSIAEKVNFGKPRIPVASTLVGAVVRHEGGFIPSYLANQARRPVDFMGALEACRNENLVDDDSVWIEIGPKPVLSSLVGNALNVPRRKLLHTINNKEEDWKAISRSMASAYLEALPIKWTNVHRDYVQFLNLLELPSYAFDLKNYWITAKKASQVEFQTLVRTQSTPFVPGFPTTTLQLVQEESFEDLKAVVTFESMMCEPTFLSIAQRHIINGVPLFPGSTFVDIAFSAAKYIYQRTESGSPVPAMTVANLIMMHPLIPDLEKKLDQVVITRAERKSGSSVVTISFSSRKGKSTEDCASCQVHFGDEMEWMNDWARNEYFVNAAKDNIVRSAKAGSGHCLHQKVVYKLFANLAHYDASFKAMEEVFVEEDFTSNGVAWVKLPPTDTHSFTFSPYWADSLIHVSGFLLNGKPDDDGDDAWMITKLGTFRMLSTLQSGTRYQSYAHIQKTTDDGAAHCDVYVFEGDKIVGSSTGMIFQRVARRLLDVVLGKSSAPIGNNITAKPIHTTARAIRPGFEDSQASNMSSLSSDIGKSDRETSATSIDGDETEDVVAVILASTGVDPADVEPSTQIADLGLDSILTIEVIGEIKKKVGKHLPVSFFSHNPTVADVRKALGNNDASIMKSKTNHMSTVATAHSTRKLAQRPADLNTTDVIMEVILDMTGIDPADVEPFTRISDMGLDSILTIEVIGELRNKTGMELPTSFFIQNPTVADVKRALGHPGESKANSPSQNSPLVSRYGRVEGDPSASTRDKALVSIYCSNIVLVQGRATSDKIPLFLIADGGGSATSYMSLSPLFPGDNPVYGCESPFLDNPEDYVYTIEEVSDLYAAAIRKIRPHGPYLLGGWSLGALFAFEVSKRFLYNGDIVQGLFVLDFKLPALIEDKNWMMPRMETVEMIGMANGLNVPGKGIWAPATYKAKLHSLQSLRATAKYRMQPMGPGYSPLNTYVVWAGLGLETLLGEIPAGIQEILKAHSDPNTNFRADAMLLWLFGARQKHEEPDGWDEATRGPVHCSSLPCDHFTMVNKPFAEHTGKHLQQLLTRCLAG</sequence>
<dbReference type="Gene3D" id="3.40.50.1820">
    <property type="entry name" value="alpha/beta hydrolase"/>
    <property type="match status" value="1"/>
</dbReference>
<dbReference type="PANTHER" id="PTHR43775:SF37">
    <property type="entry name" value="SI:DKEY-61P9.11"/>
    <property type="match status" value="1"/>
</dbReference>
<dbReference type="Pfam" id="PF22621">
    <property type="entry name" value="CurL-like_PKS_C"/>
    <property type="match status" value="1"/>
</dbReference>
<accession>A0A9P4XP48</accession>
<feature type="domain" description="Ketosynthase family 3 (KS3)" evidence="7">
    <location>
        <begin position="371"/>
        <end position="803"/>
    </location>
</feature>
<dbReference type="PROSITE" id="PS00012">
    <property type="entry name" value="PHOSPHOPANTETHEINE"/>
    <property type="match status" value="2"/>
</dbReference>
<dbReference type="SMART" id="SM00823">
    <property type="entry name" value="PKS_PP"/>
    <property type="match status" value="2"/>
</dbReference>
<dbReference type="Pfam" id="PF00975">
    <property type="entry name" value="Thioesterase"/>
    <property type="match status" value="1"/>
</dbReference>
<evidence type="ECO:0000259" key="6">
    <source>
        <dbReference type="PROSITE" id="PS50075"/>
    </source>
</evidence>
<feature type="compositionally biased region" description="Polar residues" evidence="5">
    <location>
        <begin position="1834"/>
        <end position="1844"/>
    </location>
</feature>
<dbReference type="Proteomes" id="UP000801864">
    <property type="component" value="Unassembled WGS sequence"/>
</dbReference>
<feature type="region of interest" description="N-terminal hotdog fold" evidence="4">
    <location>
        <begin position="1286"/>
        <end position="1425"/>
    </location>
</feature>
<keyword evidence="2" id="KW-0597">Phosphoprotein</keyword>
<feature type="domain" description="Carrier" evidence="6">
    <location>
        <begin position="1651"/>
        <end position="1727"/>
    </location>
</feature>
<dbReference type="InterPro" id="IPR020841">
    <property type="entry name" value="PKS_Beta-ketoAc_synthase_dom"/>
</dbReference>
<comment type="caution">
    <text evidence="9">The sequence shown here is derived from an EMBL/GenBank/DDBJ whole genome shotgun (WGS) entry which is preliminary data.</text>
</comment>
<dbReference type="InterPro" id="IPR050091">
    <property type="entry name" value="PKS_NRPS_Biosynth_Enz"/>
</dbReference>
<evidence type="ECO:0000256" key="2">
    <source>
        <dbReference type="ARBA" id="ARBA00022553"/>
    </source>
</evidence>
<dbReference type="InterPro" id="IPR001031">
    <property type="entry name" value="Thioesterase"/>
</dbReference>
<dbReference type="InterPro" id="IPR014030">
    <property type="entry name" value="Ketoacyl_synth_N"/>
</dbReference>
<feature type="region of interest" description="Disordered" evidence="5">
    <location>
        <begin position="1622"/>
        <end position="1652"/>
    </location>
</feature>
<dbReference type="Gene3D" id="3.30.70.3290">
    <property type="match status" value="1"/>
</dbReference>
<dbReference type="InterPro" id="IPR009081">
    <property type="entry name" value="PP-bd_ACP"/>
</dbReference>
<dbReference type="InterPro" id="IPR016036">
    <property type="entry name" value="Malonyl_transacylase_ACP-bd"/>
</dbReference>
<dbReference type="InterPro" id="IPR020806">
    <property type="entry name" value="PKS_PP-bd"/>
</dbReference>
<dbReference type="InterPro" id="IPR030918">
    <property type="entry name" value="PT_fungal_PKS"/>
</dbReference>
<dbReference type="InterPro" id="IPR006162">
    <property type="entry name" value="Ppantetheine_attach_site"/>
</dbReference>
<dbReference type="InterPro" id="IPR014031">
    <property type="entry name" value="Ketoacyl_synth_C"/>
</dbReference>
<gene>
    <name evidence="9" type="ORF">CFAM422_001071</name>
</gene>
<feature type="active site" description="Proton donor; for dehydratase activity" evidence="4">
    <location>
        <position position="1507"/>
    </location>
</feature>
<evidence type="ECO:0000313" key="10">
    <source>
        <dbReference type="Proteomes" id="UP000801864"/>
    </source>
</evidence>
<feature type="domain" description="PKS/mFAS DH" evidence="8">
    <location>
        <begin position="1286"/>
        <end position="1594"/>
    </location>
</feature>
<feature type="region of interest" description="C-terminal hotdog fold" evidence="4">
    <location>
        <begin position="1446"/>
        <end position="1594"/>
    </location>
</feature>
<dbReference type="InterPro" id="IPR042104">
    <property type="entry name" value="PKS_dehydratase_sf"/>
</dbReference>
<dbReference type="InterPro" id="IPR016039">
    <property type="entry name" value="Thiolase-like"/>
</dbReference>
<dbReference type="SUPFAM" id="SSF53474">
    <property type="entry name" value="alpha/beta-Hydrolases"/>
    <property type="match status" value="1"/>
</dbReference>
<protein>
    <submittedName>
        <fullName evidence="9">Conidial pigment polyketide synthase alb1</fullName>
    </submittedName>
</protein>
<dbReference type="Gene3D" id="3.40.47.10">
    <property type="match status" value="1"/>
</dbReference>
<dbReference type="EMBL" id="QLNT01000002">
    <property type="protein sequence ID" value="KAF3076168.1"/>
    <property type="molecule type" value="Genomic_DNA"/>
</dbReference>
<dbReference type="SMART" id="SM00825">
    <property type="entry name" value="PKS_KS"/>
    <property type="match status" value="1"/>
</dbReference>
<dbReference type="Pfam" id="PF00109">
    <property type="entry name" value="ketoacyl-synt"/>
    <property type="match status" value="1"/>
</dbReference>
<dbReference type="Pfam" id="PF00698">
    <property type="entry name" value="Acyl_transf_1"/>
    <property type="match status" value="1"/>
</dbReference>
<dbReference type="SUPFAM" id="SSF55048">
    <property type="entry name" value="Probable ACP-binding domain of malonyl-CoA ACP transacylase"/>
    <property type="match status" value="1"/>
</dbReference>
<dbReference type="InterPro" id="IPR029058">
    <property type="entry name" value="AB_hydrolase_fold"/>
</dbReference>
<dbReference type="Gene3D" id="1.10.1200.10">
    <property type="entry name" value="ACP-like"/>
    <property type="match status" value="2"/>
</dbReference>
<dbReference type="Gene3D" id="3.40.366.10">
    <property type="entry name" value="Malonyl-Coenzyme A Acyl Carrier Protein, domain 2"/>
    <property type="match status" value="2"/>
</dbReference>
<evidence type="ECO:0000256" key="3">
    <source>
        <dbReference type="ARBA" id="ARBA00022679"/>
    </source>
</evidence>
<feature type="active site" description="Proton acceptor; for dehydratase activity" evidence="4">
    <location>
        <position position="1319"/>
    </location>
</feature>
<dbReference type="PROSITE" id="PS50075">
    <property type="entry name" value="CARRIER"/>
    <property type="match status" value="2"/>
</dbReference>
<dbReference type="InterPro" id="IPR049900">
    <property type="entry name" value="PKS_mFAS_DH"/>
</dbReference>
<evidence type="ECO:0000256" key="1">
    <source>
        <dbReference type="ARBA" id="ARBA00022450"/>
    </source>
</evidence>
<dbReference type="SUPFAM" id="SSF53901">
    <property type="entry name" value="Thiolase-like"/>
    <property type="match status" value="1"/>
</dbReference>
<dbReference type="GO" id="GO:0006633">
    <property type="term" value="P:fatty acid biosynthetic process"/>
    <property type="evidence" value="ECO:0007669"/>
    <property type="project" value="TreeGrafter"/>
</dbReference>
<dbReference type="InterPro" id="IPR016035">
    <property type="entry name" value="Acyl_Trfase/lysoPLipase"/>
</dbReference>
<dbReference type="PROSITE" id="PS52004">
    <property type="entry name" value="KS3_2"/>
    <property type="match status" value="1"/>
</dbReference>
<dbReference type="Gene3D" id="3.10.129.110">
    <property type="entry name" value="Polyketide synthase dehydratase"/>
    <property type="match status" value="1"/>
</dbReference>
<evidence type="ECO:0000259" key="8">
    <source>
        <dbReference type="PROSITE" id="PS52019"/>
    </source>
</evidence>
<dbReference type="SUPFAM" id="SSF52151">
    <property type="entry name" value="FabD/lysophospholipase-like"/>
    <property type="match status" value="1"/>
</dbReference>
<dbReference type="GO" id="GO:0044550">
    <property type="term" value="P:secondary metabolite biosynthetic process"/>
    <property type="evidence" value="ECO:0007669"/>
    <property type="project" value="TreeGrafter"/>
</dbReference>
<evidence type="ECO:0000256" key="4">
    <source>
        <dbReference type="PROSITE-ProRule" id="PRU01363"/>
    </source>
</evidence>
<dbReference type="PROSITE" id="PS52019">
    <property type="entry name" value="PKS_MFAS_DH"/>
    <property type="match status" value="1"/>
</dbReference>
<evidence type="ECO:0000259" key="7">
    <source>
        <dbReference type="PROSITE" id="PS52004"/>
    </source>
</evidence>
<keyword evidence="1" id="KW-0596">Phosphopantetheine</keyword>
<dbReference type="CDD" id="cd00833">
    <property type="entry name" value="PKS"/>
    <property type="match status" value="1"/>
</dbReference>
<dbReference type="GO" id="GO:0004312">
    <property type="term" value="F:fatty acid synthase activity"/>
    <property type="evidence" value="ECO:0007669"/>
    <property type="project" value="TreeGrafter"/>
</dbReference>
<dbReference type="SMART" id="SM00827">
    <property type="entry name" value="PKS_AT"/>
    <property type="match status" value="1"/>
</dbReference>
<dbReference type="GO" id="GO:0031177">
    <property type="term" value="F:phosphopantetheine binding"/>
    <property type="evidence" value="ECO:0007669"/>
    <property type="project" value="InterPro"/>
</dbReference>
<name>A0A9P4XP48_9HYPO</name>
<evidence type="ECO:0000256" key="5">
    <source>
        <dbReference type="SAM" id="MobiDB-lite"/>
    </source>
</evidence>
<dbReference type="SUPFAM" id="SSF47336">
    <property type="entry name" value="ACP-like"/>
    <property type="match status" value="2"/>
</dbReference>
<dbReference type="InterPro" id="IPR014043">
    <property type="entry name" value="Acyl_transferase_dom"/>
</dbReference>
<dbReference type="InterPro" id="IPR036736">
    <property type="entry name" value="ACP-like_sf"/>
</dbReference>
<dbReference type="Pfam" id="PF00550">
    <property type="entry name" value="PP-binding"/>
    <property type="match status" value="2"/>
</dbReference>
<organism evidence="9 10">
    <name type="scientific">Trichoderma lentiforme</name>
    <dbReference type="NCBI Taxonomy" id="1567552"/>
    <lineage>
        <taxon>Eukaryota</taxon>
        <taxon>Fungi</taxon>
        <taxon>Dikarya</taxon>
        <taxon>Ascomycota</taxon>
        <taxon>Pezizomycotina</taxon>
        <taxon>Sordariomycetes</taxon>
        <taxon>Hypocreomycetidae</taxon>
        <taxon>Hypocreales</taxon>
        <taxon>Hypocreaceae</taxon>
        <taxon>Trichoderma</taxon>
    </lineage>
</organism>
<dbReference type="InterPro" id="IPR032088">
    <property type="entry name" value="SAT"/>
</dbReference>